<dbReference type="InterPro" id="IPR015424">
    <property type="entry name" value="PyrdxlP-dep_Trfase"/>
</dbReference>
<keyword evidence="4" id="KW-0808">Transferase</keyword>
<evidence type="ECO:0000256" key="3">
    <source>
        <dbReference type="RuleBase" id="RU003560"/>
    </source>
</evidence>
<dbReference type="Gene3D" id="3.40.640.10">
    <property type="entry name" value="Type I PLP-dependent aspartate aminotransferase-like (Major domain)"/>
    <property type="match status" value="1"/>
</dbReference>
<keyword evidence="5" id="KW-1185">Reference proteome</keyword>
<name>A0ABU8MHJ2_9PSEU</name>
<gene>
    <name evidence="4" type="ORF">WCD74_01655</name>
</gene>
<dbReference type="PANTHER" id="PTHR43713">
    <property type="entry name" value="GLUTAMATE-1-SEMIALDEHYDE 2,1-AMINOMUTASE"/>
    <property type="match status" value="1"/>
</dbReference>
<reference evidence="4 5" key="1">
    <citation type="submission" date="2024-03" db="EMBL/GenBank/DDBJ databases">
        <title>Actinomycetospora sp. OC33-EN08, a novel actinomycete isolated from wild orchid (Aerides multiflora).</title>
        <authorList>
            <person name="Suriyachadkun C."/>
        </authorList>
    </citation>
    <scope>NUCLEOTIDE SEQUENCE [LARGE SCALE GENOMIC DNA]</scope>
    <source>
        <strain evidence="4 5">OC33-EN08</strain>
    </source>
</reference>
<evidence type="ECO:0000256" key="2">
    <source>
        <dbReference type="ARBA" id="ARBA00022898"/>
    </source>
</evidence>
<evidence type="ECO:0000313" key="4">
    <source>
        <dbReference type="EMBL" id="MEJ2866451.1"/>
    </source>
</evidence>
<evidence type="ECO:0000256" key="1">
    <source>
        <dbReference type="ARBA" id="ARBA00001933"/>
    </source>
</evidence>
<sequence length="412" mass="43893">MTTTIELGLGEQELALRERAGRVIPGGMYGHMSVSSFSTAHPQFVVSGEGARVWDADGREYLDLMCSWGPMIIGHRHPAVTAAIVDQLGRGDCLDGMTPTAVEYAELLVDTVAAADWALFCKNGTDAMTTCVTTARAATGRRKVLVARGAYHGAVPGFAVRGEGVTAEDQAHLVRYEYNDLASAQAAADEAGSDLAAILVTPFRHDIKRDQEMVDPEFARGLRALADRTGAVLVLDDVRATHRLDLAGSWEPLGVRPDLSAWSKPLANGQPLGAVTGVDALRGAVGRIYVTGSFWTGAVPLAAGLATLTELRRGEALPTMERAGSRLRAGLAAQAAAHGCTIRQTGPVQMPMLSFADDPDFRVVTAWAEAAVQRGVYLHPWHNWFLSSAHTDEVIDAILERTDGAFAVVAGR</sequence>
<dbReference type="PANTHER" id="PTHR43713:SF3">
    <property type="entry name" value="GLUTAMATE-1-SEMIALDEHYDE 2,1-AMINOMUTASE 1, CHLOROPLASTIC-RELATED"/>
    <property type="match status" value="1"/>
</dbReference>
<dbReference type="SUPFAM" id="SSF53383">
    <property type="entry name" value="PLP-dependent transferases"/>
    <property type="match status" value="1"/>
</dbReference>
<dbReference type="Gene3D" id="3.90.1150.10">
    <property type="entry name" value="Aspartate Aminotransferase, domain 1"/>
    <property type="match status" value="1"/>
</dbReference>
<keyword evidence="2 3" id="KW-0663">Pyridoxal phosphate</keyword>
<comment type="caution">
    <text evidence="4">The sequence shown here is derived from an EMBL/GenBank/DDBJ whole genome shotgun (WGS) entry which is preliminary data.</text>
</comment>
<comment type="cofactor">
    <cofactor evidence="1">
        <name>pyridoxal 5'-phosphate</name>
        <dbReference type="ChEBI" id="CHEBI:597326"/>
    </cofactor>
</comment>
<dbReference type="InterPro" id="IPR005814">
    <property type="entry name" value="Aminotrans_3"/>
</dbReference>
<evidence type="ECO:0000313" key="5">
    <source>
        <dbReference type="Proteomes" id="UP001385809"/>
    </source>
</evidence>
<dbReference type="InterPro" id="IPR015421">
    <property type="entry name" value="PyrdxlP-dep_Trfase_major"/>
</dbReference>
<dbReference type="Proteomes" id="UP001385809">
    <property type="component" value="Unassembled WGS sequence"/>
</dbReference>
<proteinExistence type="inferred from homology"/>
<organism evidence="4 5">
    <name type="scientific">Actinomycetospora aurantiaca</name>
    <dbReference type="NCBI Taxonomy" id="3129233"/>
    <lineage>
        <taxon>Bacteria</taxon>
        <taxon>Bacillati</taxon>
        <taxon>Actinomycetota</taxon>
        <taxon>Actinomycetes</taxon>
        <taxon>Pseudonocardiales</taxon>
        <taxon>Pseudonocardiaceae</taxon>
        <taxon>Actinomycetospora</taxon>
    </lineage>
</organism>
<dbReference type="RefSeq" id="WP_337693073.1">
    <property type="nucleotide sequence ID" value="NZ_JBBEGN010000001.1"/>
</dbReference>
<dbReference type="GO" id="GO:0008483">
    <property type="term" value="F:transaminase activity"/>
    <property type="evidence" value="ECO:0007669"/>
    <property type="project" value="UniProtKB-KW"/>
</dbReference>
<protein>
    <submittedName>
        <fullName evidence="4">Aminotransferase class III-fold pyridoxal phosphate-dependent enzyme</fullName>
    </submittedName>
</protein>
<dbReference type="InterPro" id="IPR015422">
    <property type="entry name" value="PyrdxlP-dep_Trfase_small"/>
</dbReference>
<dbReference type="Pfam" id="PF00202">
    <property type="entry name" value="Aminotran_3"/>
    <property type="match status" value="1"/>
</dbReference>
<comment type="similarity">
    <text evidence="3">Belongs to the class-III pyridoxal-phosphate-dependent aminotransferase family.</text>
</comment>
<keyword evidence="4" id="KW-0032">Aminotransferase</keyword>
<dbReference type="EMBL" id="JBBEGN010000001">
    <property type="protein sequence ID" value="MEJ2866451.1"/>
    <property type="molecule type" value="Genomic_DNA"/>
</dbReference>
<accession>A0ABU8MHJ2</accession>